<dbReference type="RefSeq" id="WP_149783617.1">
    <property type="nucleotide sequence ID" value="NZ_BAAADP010000001.1"/>
</dbReference>
<keyword evidence="1" id="KW-1133">Transmembrane helix</keyword>
<evidence type="ECO:0000313" key="2">
    <source>
        <dbReference type="EMBL" id="SFH42041.1"/>
    </source>
</evidence>
<feature type="transmembrane region" description="Helical" evidence="1">
    <location>
        <begin position="78"/>
        <end position="104"/>
    </location>
</feature>
<dbReference type="EMBL" id="FOPZ01000003">
    <property type="protein sequence ID" value="SFH42041.1"/>
    <property type="molecule type" value="Genomic_DNA"/>
</dbReference>
<dbReference type="OrthoDB" id="331534at2157"/>
<evidence type="ECO:0000313" key="3">
    <source>
        <dbReference type="Proteomes" id="UP000323537"/>
    </source>
</evidence>
<feature type="transmembrane region" description="Helical" evidence="1">
    <location>
        <begin position="116"/>
        <end position="138"/>
    </location>
</feature>
<keyword evidence="1" id="KW-0472">Membrane</keyword>
<keyword evidence="1" id="KW-0812">Transmembrane</keyword>
<organism evidence="2 3">
    <name type="scientific">Halorubrum aquaticum</name>
    <dbReference type="NCBI Taxonomy" id="387340"/>
    <lineage>
        <taxon>Archaea</taxon>
        <taxon>Methanobacteriati</taxon>
        <taxon>Methanobacteriota</taxon>
        <taxon>Stenosarchaea group</taxon>
        <taxon>Halobacteria</taxon>
        <taxon>Halobacteriales</taxon>
        <taxon>Haloferacaceae</taxon>
        <taxon>Halorubrum</taxon>
    </lineage>
</organism>
<feature type="transmembrane region" description="Helical" evidence="1">
    <location>
        <begin position="16"/>
        <end position="40"/>
    </location>
</feature>
<dbReference type="AlphaFoldDB" id="A0A1I2ZYC5"/>
<reference evidence="2 3" key="1">
    <citation type="submission" date="2016-10" db="EMBL/GenBank/DDBJ databases">
        <authorList>
            <person name="Varghese N."/>
            <person name="Submissions S."/>
        </authorList>
    </citation>
    <scope>NUCLEOTIDE SEQUENCE [LARGE SCALE GENOMIC DNA]</scope>
    <source>
        <strain evidence="2 3">CGMCC 1.6377</strain>
    </source>
</reference>
<gene>
    <name evidence="2" type="ORF">SAMN04488066_103197</name>
</gene>
<feature type="transmembrane region" description="Helical" evidence="1">
    <location>
        <begin position="52"/>
        <end position="71"/>
    </location>
</feature>
<name>A0A1I2ZYC5_9EURY</name>
<dbReference type="Proteomes" id="UP000323537">
    <property type="component" value="Unassembled WGS sequence"/>
</dbReference>
<sequence length="151" mass="14651">MTTTKALLFGRRRERAIGLVVGFTVAVGLVAAATLVASAVDHRTVAALSARTLPVVAVYAPAPIAAVGAYARCGGPACLAVGIVPVVVLGALLAVASAIGVSGVDGVWIAELTGSFLIHSVASAFVGFCAGVTAALVADLVGIGSGIGLDG</sequence>
<keyword evidence="3" id="KW-1185">Reference proteome</keyword>
<protein>
    <submittedName>
        <fullName evidence="2">Uncharacterized protein</fullName>
    </submittedName>
</protein>
<evidence type="ECO:0000256" key="1">
    <source>
        <dbReference type="SAM" id="Phobius"/>
    </source>
</evidence>
<accession>A0A1I2ZYC5</accession>
<proteinExistence type="predicted"/>